<protein>
    <submittedName>
        <fullName evidence="1">Uncharacterized protein</fullName>
    </submittedName>
</protein>
<sequence length="69" mass="8206">MQTIIRSKLENLEDGNRLTFRDLIRNNRMRKQVAQKFYTLLILKKQQVVEVDQPVPFEDIYISRGLNLG</sequence>
<dbReference type="SUPFAM" id="SSF46785">
    <property type="entry name" value="Winged helix' DNA-binding domain"/>
    <property type="match status" value="1"/>
</dbReference>
<name>A0A7R8ZVQ7_9CRUS</name>
<gene>
    <name evidence="1" type="ORF">CTOB1V02_LOCUS11556</name>
</gene>
<dbReference type="Pfam" id="PF04824">
    <property type="entry name" value="Rad21_Rec8"/>
    <property type="match status" value="1"/>
</dbReference>
<dbReference type="Gene3D" id="1.10.10.580">
    <property type="entry name" value="Structural maintenance of chromosome 1. Chain E"/>
    <property type="match status" value="1"/>
</dbReference>
<dbReference type="EMBL" id="OB666854">
    <property type="protein sequence ID" value="CAD7233737.1"/>
    <property type="molecule type" value="Genomic_DNA"/>
</dbReference>
<dbReference type="InterPro" id="IPR036390">
    <property type="entry name" value="WH_DNA-bd_sf"/>
</dbReference>
<dbReference type="InterPro" id="IPR006909">
    <property type="entry name" value="Rad21/Rec8_C_eu"/>
</dbReference>
<dbReference type="AlphaFoldDB" id="A0A7R8ZVQ7"/>
<proteinExistence type="predicted"/>
<reference evidence="1" key="1">
    <citation type="submission" date="2020-11" db="EMBL/GenBank/DDBJ databases">
        <authorList>
            <person name="Tran Van P."/>
        </authorList>
    </citation>
    <scope>NUCLEOTIDE SEQUENCE</scope>
</reference>
<organism evidence="1">
    <name type="scientific">Cyprideis torosa</name>
    <dbReference type="NCBI Taxonomy" id="163714"/>
    <lineage>
        <taxon>Eukaryota</taxon>
        <taxon>Metazoa</taxon>
        <taxon>Ecdysozoa</taxon>
        <taxon>Arthropoda</taxon>
        <taxon>Crustacea</taxon>
        <taxon>Oligostraca</taxon>
        <taxon>Ostracoda</taxon>
        <taxon>Podocopa</taxon>
        <taxon>Podocopida</taxon>
        <taxon>Cytherocopina</taxon>
        <taxon>Cytheroidea</taxon>
        <taxon>Cytherideidae</taxon>
        <taxon>Cyprideis</taxon>
    </lineage>
</organism>
<evidence type="ECO:0000313" key="1">
    <source>
        <dbReference type="EMBL" id="CAD7233737.1"/>
    </source>
</evidence>
<dbReference type="OrthoDB" id="8121357at2759"/>
<dbReference type="InterPro" id="IPR023093">
    <property type="entry name" value="ScpA-like_C"/>
</dbReference>
<accession>A0A7R8ZVQ7</accession>